<accession>A0A2H0BF84</accession>
<gene>
    <name evidence="1" type="ORF">COX06_02230</name>
</gene>
<dbReference type="EMBL" id="PCST01000025">
    <property type="protein sequence ID" value="PIP55648.1"/>
    <property type="molecule type" value="Genomic_DNA"/>
</dbReference>
<dbReference type="AlphaFoldDB" id="A0A2H0BF84"/>
<protein>
    <submittedName>
        <fullName evidence="1">Uncharacterized protein</fullName>
    </submittedName>
</protein>
<dbReference type="Proteomes" id="UP000229794">
    <property type="component" value="Unassembled WGS sequence"/>
</dbReference>
<sequence length="62" mass="6896">MLVPLRPAQGGAKWYNGLPCLPARLAEAPAKRAGRQGFTKKKTASPIRDIGGLLERNRDYRY</sequence>
<organism evidence="1 2">
    <name type="scientific">Candidatus Zambryskibacteria bacterium CG22_combo_CG10-13_8_21_14_all_42_17</name>
    <dbReference type="NCBI Taxonomy" id="1975118"/>
    <lineage>
        <taxon>Bacteria</taxon>
        <taxon>Candidatus Zambryskiibacteriota</taxon>
    </lineage>
</organism>
<evidence type="ECO:0000313" key="1">
    <source>
        <dbReference type="EMBL" id="PIP55648.1"/>
    </source>
</evidence>
<proteinExistence type="predicted"/>
<name>A0A2H0BF84_9BACT</name>
<reference evidence="1 2" key="1">
    <citation type="submission" date="2017-09" db="EMBL/GenBank/DDBJ databases">
        <title>Depth-based differentiation of microbial function through sediment-hosted aquifers and enrichment of novel symbionts in the deep terrestrial subsurface.</title>
        <authorList>
            <person name="Probst A.J."/>
            <person name="Ladd B."/>
            <person name="Jarett J.K."/>
            <person name="Geller-Mcgrath D.E."/>
            <person name="Sieber C.M."/>
            <person name="Emerson J.B."/>
            <person name="Anantharaman K."/>
            <person name="Thomas B.C."/>
            <person name="Malmstrom R."/>
            <person name="Stieglmeier M."/>
            <person name="Klingl A."/>
            <person name="Woyke T."/>
            <person name="Ryan C.M."/>
            <person name="Banfield J.F."/>
        </authorList>
    </citation>
    <scope>NUCLEOTIDE SEQUENCE [LARGE SCALE GENOMIC DNA]</scope>
    <source>
        <strain evidence="1">CG22_combo_CG10-13_8_21_14_all_42_17</strain>
    </source>
</reference>
<evidence type="ECO:0000313" key="2">
    <source>
        <dbReference type="Proteomes" id="UP000229794"/>
    </source>
</evidence>
<comment type="caution">
    <text evidence="1">The sequence shown here is derived from an EMBL/GenBank/DDBJ whole genome shotgun (WGS) entry which is preliminary data.</text>
</comment>